<name>A0ABR2KKJ8_9EUKA</name>
<organism evidence="1 2">
    <name type="scientific">Tritrichomonas musculus</name>
    <dbReference type="NCBI Taxonomy" id="1915356"/>
    <lineage>
        <taxon>Eukaryota</taxon>
        <taxon>Metamonada</taxon>
        <taxon>Parabasalia</taxon>
        <taxon>Tritrichomonadida</taxon>
        <taxon>Tritrichomonadidae</taxon>
        <taxon>Tritrichomonas</taxon>
    </lineage>
</organism>
<accession>A0ABR2KKJ8</accession>
<protein>
    <submittedName>
        <fullName evidence="1">Uncharacterized protein</fullName>
    </submittedName>
</protein>
<sequence>MFDFNYPDDAKFTTKALPFRKVKGSEQLAKLDITPSWTPIWDFKSLAIFLNQCTNFKPIKPRANRIVSLISEKYREFKFECKILDSIYIMIVQVFPLRNFSINVFFGTNYVFTDDWKEIEERKFFLDIS</sequence>
<gene>
    <name evidence="1" type="ORF">M9Y10_028554</name>
</gene>
<keyword evidence="2" id="KW-1185">Reference proteome</keyword>
<proteinExistence type="predicted"/>
<comment type="caution">
    <text evidence="1">The sequence shown here is derived from an EMBL/GenBank/DDBJ whole genome shotgun (WGS) entry which is preliminary data.</text>
</comment>
<dbReference type="Proteomes" id="UP001470230">
    <property type="component" value="Unassembled WGS sequence"/>
</dbReference>
<evidence type="ECO:0000313" key="2">
    <source>
        <dbReference type="Proteomes" id="UP001470230"/>
    </source>
</evidence>
<reference evidence="1 2" key="1">
    <citation type="submission" date="2024-04" db="EMBL/GenBank/DDBJ databases">
        <title>Tritrichomonas musculus Genome.</title>
        <authorList>
            <person name="Alves-Ferreira E."/>
            <person name="Grigg M."/>
            <person name="Lorenzi H."/>
            <person name="Galac M."/>
        </authorList>
    </citation>
    <scope>NUCLEOTIDE SEQUENCE [LARGE SCALE GENOMIC DNA]</scope>
    <source>
        <strain evidence="1 2">EAF2021</strain>
    </source>
</reference>
<evidence type="ECO:0000313" key="1">
    <source>
        <dbReference type="EMBL" id="KAK8891346.1"/>
    </source>
</evidence>
<dbReference type="EMBL" id="JAPFFF010000004">
    <property type="protein sequence ID" value="KAK8891346.1"/>
    <property type="molecule type" value="Genomic_DNA"/>
</dbReference>